<keyword evidence="1" id="KW-0175">Coiled coil</keyword>
<proteinExistence type="predicted"/>
<dbReference type="EMBL" id="LR899654">
    <property type="protein sequence ID" value="CAD7241463.1"/>
    <property type="molecule type" value="Genomic_DNA"/>
</dbReference>
<gene>
    <name evidence="3" type="ORF">DSTB1V02_LOCUS1452</name>
</gene>
<evidence type="ECO:0000313" key="3">
    <source>
        <dbReference type="EMBL" id="CAD7241463.1"/>
    </source>
</evidence>
<dbReference type="EMBL" id="CAJPEV010000137">
    <property type="protein sequence ID" value="CAG0881200.1"/>
    <property type="molecule type" value="Genomic_DNA"/>
</dbReference>
<evidence type="ECO:0000313" key="4">
    <source>
        <dbReference type="Proteomes" id="UP000677054"/>
    </source>
</evidence>
<feature type="compositionally biased region" description="Basic and acidic residues" evidence="2">
    <location>
        <begin position="1"/>
        <end position="28"/>
    </location>
</feature>
<reference evidence="3" key="1">
    <citation type="submission" date="2020-11" db="EMBL/GenBank/DDBJ databases">
        <authorList>
            <person name="Tran Van P."/>
        </authorList>
    </citation>
    <scope>NUCLEOTIDE SEQUENCE</scope>
</reference>
<feature type="coiled-coil region" evidence="1">
    <location>
        <begin position="72"/>
        <end position="99"/>
    </location>
</feature>
<dbReference type="AlphaFoldDB" id="A0A7R8X2A2"/>
<feature type="coiled-coil region" evidence="1">
    <location>
        <begin position="133"/>
        <end position="160"/>
    </location>
</feature>
<accession>A0A7R8X2A2</accession>
<keyword evidence="4" id="KW-1185">Reference proteome</keyword>
<sequence length="192" mass="22596">MGESLKLKMEFHEDKSTHSEDPISEKPESTYQALPPSLDVTRLLADERLRAEKYKLLYQNLKSTQLRMEGDLEVIREEFRQLQHEKETAEQEHRRAMEIVKEQVAAKISQLKEFEMKGNLPGEDWRAPGHKPCAELLERISGLELRNLQLEQRLKMVLDEQEMLVTHLKQKDLEAEKHLQERTLRFKVQASP</sequence>
<evidence type="ECO:0000256" key="2">
    <source>
        <dbReference type="SAM" id="MobiDB-lite"/>
    </source>
</evidence>
<organism evidence="3">
    <name type="scientific">Darwinula stevensoni</name>
    <dbReference type="NCBI Taxonomy" id="69355"/>
    <lineage>
        <taxon>Eukaryota</taxon>
        <taxon>Metazoa</taxon>
        <taxon>Ecdysozoa</taxon>
        <taxon>Arthropoda</taxon>
        <taxon>Crustacea</taxon>
        <taxon>Oligostraca</taxon>
        <taxon>Ostracoda</taxon>
        <taxon>Podocopa</taxon>
        <taxon>Podocopida</taxon>
        <taxon>Darwinulocopina</taxon>
        <taxon>Darwinuloidea</taxon>
        <taxon>Darwinulidae</taxon>
        <taxon>Darwinula</taxon>
    </lineage>
</organism>
<feature type="region of interest" description="Disordered" evidence="2">
    <location>
        <begin position="1"/>
        <end position="34"/>
    </location>
</feature>
<evidence type="ECO:0000256" key="1">
    <source>
        <dbReference type="SAM" id="Coils"/>
    </source>
</evidence>
<protein>
    <submittedName>
        <fullName evidence="3">Uncharacterized protein</fullName>
    </submittedName>
</protein>
<dbReference type="Proteomes" id="UP000677054">
    <property type="component" value="Unassembled WGS sequence"/>
</dbReference>
<name>A0A7R8X2A2_9CRUS</name>